<dbReference type="GO" id="GO:0006891">
    <property type="term" value="P:intra-Golgi vesicle-mediated transport"/>
    <property type="evidence" value="ECO:0007669"/>
    <property type="project" value="TreeGrafter"/>
</dbReference>
<evidence type="ECO:0000259" key="11">
    <source>
        <dbReference type="Pfam" id="PF20671"/>
    </source>
</evidence>
<dbReference type="Pfam" id="PF04136">
    <property type="entry name" value="COG3_N"/>
    <property type="match status" value="1"/>
</dbReference>
<feature type="domain" description="Conserved oligomeric Golgi complex subunit 3 C-terminal" evidence="11">
    <location>
        <begin position="330"/>
        <end position="671"/>
    </location>
</feature>
<feature type="compositionally biased region" description="Low complexity" evidence="9">
    <location>
        <begin position="482"/>
        <end position="491"/>
    </location>
</feature>
<name>A0A9P6ECG6_9AGAR</name>
<feature type="compositionally biased region" description="Acidic residues" evidence="9">
    <location>
        <begin position="492"/>
        <end position="507"/>
    </location>
</feature>
<keyword evidence="5" id="KW-0653">Protein transport</keyword>
<comment type="subcellular location">
    <subcellularLocation>
        <location evidence="1">Golgi apparatus membrane</location>
        <topology evidence="1">Peripheral membrane protein</topology>
    </subcellularLocation>
</comment>
<keyword evidence="4" id="KW-0813">Transport</keyword>
<feature type="region of interest" description="Disordered" evidence="9">
    <location>
        <begin position="1"/>
        <end position="42"/>
    </location>
</feature>
<evidence type="ECO:0000256" key="1">
    <source>
        <dbReference type="ARBA" id="ARBA00004395"/>
    </source>
</evidence>
<dbReference type="EMBL" id="MU157866">
    <property type="protein sequence ID" value="KAF9526898.1"/>
    <property type="molecule type" value="Genomic_DNA"/>
</dbReference>
<keyword evidence="13" id="KW-1185">Reference proteome</keyword>
<dbReference type="InterPro" id="IPR007265">
    <property type="entry name" value="COG_su3"/>
</dbReference>
<evidence type="ECO:0000256" key="9">
    <source>
        <dbReference type="SAM" id="MobiDB-lite"/>
    </source>
</evidence>
<organism evidence="12 13">
    <name type="scientific">Crepidotus variabilis</name>
    <dbReference type="NCBI Taxonomy" id="179855"/>
    <lineage>
        <taxon>Eukaryota</taxon>
        <taxon>Fungi</taxon>
        <taxon>Dikarya</taxon>
        <taxon>Basidiomycota</taxon>
        <taxon>Agaricomycotina</taxon>
        <taxon>Agaricomycetes</taxon>
        <taxon>Agaricomycetidae</taxon>
        <taxon>Agaricales</taxon>
        <taxon>Agaricineae</taxon>
        <taxon>Crepidotaceae</taxon>
        <taxon>Crepidotus</taxon>
    </lineage>
</organism>
<feature type="region of interest" description="Disordered" evidence="9">
    <location>
        <begin position="482"/>
        <end position="509"/>
    </location>
</feature>
<dbReference type="GO" id="GO:0000139">
    <property type="term" value="C:Golgi membrane"/>
    <property type="evidence" value="ECO:0007669"/>
    <property type="project" value="UniProtKB-SubCell"/>
</dbReference>
<protein>
    <recommendedName>
        <fullName evidence="3">Conserved oligomeric Golgi complex subunit 3</fullName>
    </recommendedName>
    <alternativeName>
        <fullName evidence="8">Component of oligomeric Golgi complex 3</fullName>
    </alternativeName>
</protein>
<dbReference type="GO" id="GO:0006886">
    <property type="term" value="P:intracellular protein transport"/>
    <property type="evidence" value="ECO:0007669"/>
    <property type="project" value="InterPro"/>
</dbReference>
<accession>A0A9P6ECG6</accession>
<feature type="compositionally biased region" description="Polar residues" evidence="9">
    <location>
        <begin position="20"/>
        <end position="32"/>
    </location>
</feature>
<feature type="domain" description="Conserved oligomeric Golgi complex subunit 3 N-terminal" evidence="10">
    <location>
        <begin position="166"/>
        <end position="309"/>
    </location>
</feature>
<gene>
    <name evidence="12" type="ORF">CPB83DRAFT_816469</name>
</gene>
<evidence type="ECO:0000256" key="6">
    <source>
        <dbReference type="ARBA" id="ARBA00023034"/>
    </source>
</evidence>
<keyword evidence="6" id="KW-0333">Golgi apparatus</keyword>
<keyword evidence="7" id="KW-0472">Membrane</keyword>
<sequence>MAGRNSNLNNNANSNRRGPTPSSLTVPSSQSPHLAPSPHVKQTISVEEWERKAPLSDLQLRSVEKVAKAGEIVPLPLKFVEDLDSRSNPSTPIPGRPTNKYLTQHVKDISRPGTPGSPGTPRGIVGGLPHALHPTHPVQTPQQFYDWFALIDRSVAHSQEAHYRAHLASLDSHLGVCDLLLQRIEEIETDVEGMLEGWRGVEEGGKSLKGACERLLEERDNLLALMEDIGSHLDYFQELEHATRMLNHPGESLIFQPDFHYMVERVDICIDFLKAHRHYREAEVYLLRFQQCMTRAMTLIKMNFVGSLRALSSEISKRIIENDVSSTAQHHLLYTRFRTVATKVGPLLAELERRAQAYPDELGSLLAECHSAYFSTRRSLLVPRIMEEIKGLDPGRSELVELTRSGCSYLKQLCTDEFNLYREFFSTAQGQLYQYLETLCDLLYDDLRPRILHEPRLTVLCEVCTVLQALMVLDATSTSSAHSAASSSATSSDDDEDDSDQESDEDESIGKRLHTGHLLKMVLQDAQTRLFFKAQAVVQSEIRHYVPSVEDLKWPDILVDASKPPSSALLQEKQSTSQIFQNVPALERQDLWYPTLRRTVWVLSQLRDFVKPAIFEDIAQEALGVCRVSLLNASDAIMAQQQQGREKVLDSALFLVRHLLILKEVLASLEFGGLSAPTLVGAGGGMTETLTNMFNRTTSLLPEGLFASLGVTRGPESDLRGVRIEIDQSLRKACEDVIAGAANPVSEPLEAWVVRAKSLRGEASSTRPVSTAAPPPTASREPIATAGANSQALEAHFLESLQRDLRSGVARVKLYLEDERTVKILLEHVVDRISDVYERFGDSMFTAKSSGAGSGEGLDILSSSRLKDMLKEACGDSGPGLLASSSS</sequence>
<evidence type="ECO:0000256" key="4">
    <source>
        <dbReference type="ARBA" id="ARBA00022448"/>
    </source>
</evidence>
<dbReference type="GO" id="GO:0007030">
    <property type="term" value="P:Golgi organization"/>
    <property type="evidence" value="ECO:0007669"/>
    <property type="project" value="TreeGrafter"/>
</dbReference>
<dbReference type="GO" id="GO:0017119">
    <property type="term" value="C:Golgi transport complex"/>
    <property type="evidence" value="ECO:0007669"/>
    <property type="project" value="TreeGrafter"/>
</dbReference>
<dbReference type="Proteomes" id="UP000807306">
    <property type="component" value="Unassembled WGS sequence"/>
</dbReference>
<dbReference type="GO" id="GO:0005801">
    <property type="term" value="C:cis-Golgi network"/>
    <property type="evidence" value="ECO:0007669"/>
    <property type="project" value="InterPro"/>
</dbReference>
<evidence type="ECO:0000256" key="3">
    <source>
        <dbReference type="ARBA" id="ARBA00020976"/>
    </source>
</evidence>
<feature type="compositionally biased region" description="Low complexity" evidence="9">
    <location>
        <begin position="111"/>
        <end position="123"/>
    </location>
</feature>
<feature type="compositionally biased region" description="Low complexity" evidence="9">
    <location>
        <begin position="763"/>
        <end position="772"/>
    </location>
</feature>
<proteinExistence type="inferred from homology"/>
<evidence type="ECO:0000256" key="8">
    <source>
        <dbReference type="ARBA" id="ARBA00031339"/>
    </source>
</evidence>
<evidence type="ECO:0000259" key="10">
    <source>
        <dbReference type="Pfam" id="PF04136"/>
    </source>
</evidence>
<comment type="caution">
    <text evidence="12">The sequence shown here is derived from an EMBL/GenBank/DDBJ whole genome shotgun (WGS) entry which is preliminary data.</text>
</comment>
<evidence type="ECO:0000256" key="2">
    <source>
        <dbReference type="ARBA" id="ARBA00009936"/>
    </source>
</evidence>
<feature type="region of interest" description="Disordered" evidence="9">
    <location>
        <begin position="109"/>
        <end position="136"/>
    </location>
</feature>
<comment type="similarity">
    <text evidence="2">Belongs to the COG3 family.</text>
</comment>
<dbReference type="OrthoDB" id="296793at2759"/>
<feature type="region of interest" description="Disordered" evidence="9">
    <location>
        <begin position="763"/>
        <end position="782"/>
    </location>
</feature>
<reference evidence="12" key="1">
    <citation type="submission" date="2020-11" db="EMBL/GenBank/DDBJ databases">
        <authorList>
            <consortium name="DOE Joint Genome Institute"/>
            <person name="Ahrendt S."/>
            <person name="Riley R."/>
            <person name="Andreopoulos W."/>
            <person name="Labutti K."/>
            <person name="Pangilinan J."/>
            <person name="Ruiz-Duenas F.J."/>
            <person name="Barrasa J.M."/>
            <person name="Sanchez-Garcia M."/>
            <person name="Camarero S."/>
            <person name="Miyauchi S."/>
            <person name="Serrano A."/>
            <person name="Linde D."/>
            <person name="Babiker R."/>
            <person name="Drula E."/>
            <person name="Ayuso-Fernandez I."/>
            <person name="Pacheco R."/>
            <person name="Padilla G."/>
            <person name="Ferreira P."/>
            <person name="Barriuso J."/>
            <person name="Kellner H."/>
            <person name="Castanera R."/>
            <person name="Alfaro M."/>
            <person name="Ramirez L."/>
            <person name="Pisabarro A.G."/>
            <person name="Kuo A."/>
            <person name="Tritt A."/>
            <person name="Lipzen A."/>
            <person name="He G."/>
            <person name="Yan M."/>
            <person name="Ng V."/>
            <person name="Cullen D."/>
            <person name="Martin F."/>
            <person name="Rosso M.-N."/>
            <person name="Henrissat B."/>
            <person name="Hibbett D."/>
            <person name="Martinez A.T."/>
            <person name="Grigoriev I.V."/>
        </authorList>
    </citation>
    <scope>NUCLEOTIDE SEQUENCE</scope>
    <source>
        <strain evidence="12">CBS 506.95</strain>
    </source>
</reference>
<dbReference type="Pfam" id="PF20671">
    <property type="entry name" value="COG3_C"/>
    <property type="match status" value="1"/>
</dbReference>
<evidence type="ECO:0000313" key="12">
    <source>
        <dbReference type="EMBL" id="KAF9526898.1"/>
    </source>
</evidence>
<evidence type="ECO:0000256" key="7">
    <source>
        <dbReference type="ARBA" id="ARBA00023136"/>
    </source>
</evidence>
<feature type="compositionally biased region" description="Low complexity" evidence="9">
    <location>
        <begin position="1"/>
        <end position="18"/>
    </location>
</feature>
<dbReference type="PANTHER" id="PTHR13302:SF8">
    <property type="entry name" value="CONSERVED OLIGOMERIC GOLGI COMPLEX SUBUNIT 3"/>
    <property type="match status" value="1"/>
</dbReference>
<dbReference type="InterPro" id="IPR048685">
    <property type="entry name" value="COG3_C"/>
</dbReference>
<dbReference type="InterPro" id="IPR048320">
    <property type="entry name" value="COG3_N"/>
</dbReference>
<evidence type="ECO:0000256" key="5">
    <source>
        <dbReference type="ARBA" id="ARBA00022927"/>
    </source>
</evidence>
<dbReference type="PANTHER" id="PTHR13302">
    <property type="entry name" value="CONSERVED OLIGOMERIC GOLGI COMPLEX COMPONENT 3"/>
    <property type="match status" value="1"/>
</dbReference>
<evidence type="ECO:0000313" key="13">
    <source>
        <dbReference type="Proteomes" id="UP000807306"/>
    </source>
</evidence>
<dbReference type="AlphaFoldDB" id="A0A9P6ECG6"/>